<accession>A0A183APD7</accession>
<evidence type="ECO:0000313" key="3">
    <source>
        <dbReference type="WBParaSite" id="ECPE_0000884801-mRNA-1"/>
    </source>
</evidence>
<protein>
    <submittedName>
        <fullName evidence="1 3">Uncharacterized protein</fullName>
    </submittedName>
</protein>
<dbReference type="WBParaSite" id="ECPE_0000884801-mRNA-1">
    <property type="protein sequence ID" value="ECPE_0000884801-mRNA-1"/>
    <property type="gene ID" value="ECPE_0000884801"/>
</dbReference>
<proteinExistence type="predicted"/>
<sequence>MILMSPCPVFWVPASRSRKVIYRGPQSYSGYRYRQTQPQRYPQRPIYNRRVPIDDVRLYGRRRNDPRYREGLSELAGLMDD</sequence>
<keyword evidence="2" id="KW-1185">Reference proteome</keyword>
<evidence type="ECO:0000313" key="2">
    <source>
        <dbReference type="Proteomes" id="UP000272942"/>
    </source>
</evidence>
<dbReference type="OrthoDB" id="6253943at2759"/>
<dbReference type="Proteomes" id="UP000272942">
    <property type="component" value="Unassembled WGS sequence"/>
</dbReference>
<reference evidence="3" key="1">
    <citation type="submission" date="2016-06" db="UniProtKB">
        <authorList>
            <consortium name="WormBaseParasite"/>
        </authorList>
    </citation>
    <scope>IDENTIFICATION</scope>
</reference>
<gene>
    <name evidence="1" type="ORF">ECPE_LOCUS8822</name>
</gene>
<reference evidence="1 2" key="2">
    <citation type="submission" date="2018-11" db="EMBL/GenBank/DDBJ databases">
        <authorList>
            <consortium name="Pathogen Informatics"/>
        </authorList>
    </citation>
    <scope>NUCLEOTIDE SEQUENCE [LARGE SCALE GENOMIC DNA]</scope>
    <source>
        <strain evidence="1 2">Egypt</strain>
    </source>
</reference>
<dbReference type="AlphaFoldDB" id="A0A183APD7"/>
<organism evidence="3">
    <name type="scientific">Echinostoma caproni</name>
    <dbReference type="NCBI Taxonomy" id="27848"/>
    <lineage>
        <taxon>Eukaryota</taxon>
        <taxon>Metazoa</taxon>
        <taxon>Spiralia</taxon>
        <taxon>Lophotrochozoa</taxon>
        <taxon>Platyhelminthes</taxon>
        <taxon>Trematoda</taxon>
        <taxon>Digenea</taxon>
        <taxon>Plagiorchiida</taxon>
        <taxon>Echinostomata</taxon>
        <taxon>Echinostomatoidea</taxon>
        <taxon>Echinostomatidae</taxon>
        <taxon>Echinostoma</taxon>
    </lineage>
</organism>
<name>A0A183APD7_9TREM</name>
<dbReference type="EMBL" id="UZAN01046508">
    <property type="protein sequence ID" value="VDP84246.1"/>
    <property type="molecule type" value="Genomic_DNA"/>
</dbReference>
<evidence type="ECO:0000313" key="1">
    <source>
        <dbReference type="EMBL" id="VDP84246.1"/>
    </source>
</evidence>